<evidence type="ECO:0000313" key="2">
    <source>
        <dbReference type="EMBL" id="MBP2034283.1"/>
    </source>
</evidence>
<dbReference type="RefSeq" id="WP_189974052.1">
    <property type="nucleotide sequence ID" value="NZ_BMVL01000023.1"/>
</dbReference>
<sequence>MTGTNPGTGGRASGDDRPPLDARPHPGDRLRPGTAVTPLRAGLHLRGRRGSVTLEGSTAVPVVWGLLEEPLRTGGLAQFREGLEPGSSVRTAVDTLVGRLAEHDLLVPAPPAAGTPAPTGPADPAVARWIDATAAHPADAAAALATARAEVLARDPASPAATAAVRALEAGGVPVTPTRDPGLPVDRVLLTVRGAGRDRTVAAGRSGSTGYVTAPGSAAQARADAAALEARLAHAADADGEAGAAPTVRGAGRGRTVAAGRSGSTGYVTAPAGPARARAEGEGGQGGAPQPHGTPGAFAALLAGAAAHRLLCAAAALPDPAAEGDDPRLLPGIPAVLLADARPARADHHSWLGPRRIDADRHVRLAPPADLTEALRRIAALGEPRCGPLPEPLPGDLPQLPVPLATCTLPGPGPGPGPGPAIRDTGTPRTLTGGAPRLDLARLELFCRAAELLLGDDAFTVGAGPGHARGRALRHAAARRLAAAAPDGRTAVDPARWSGHPQLRHWWKTLTDRLDIAARLEVHRAAPRAHAYRAVVRRTPAGPGHGPGPVLGEAVEATPGDAAAFAALAAVTAAAVTAAAGPSAARPRPSGGAVAPLAAAGARTAAWEDLGWSGGWLADLAGREEAFQDTLHRLSGAGPAAPAPAPAPAPEPAGLLRSFGFTVLRTAEETR</sequence>
<dbReference type="Proteomes" id="UP001519310">
    <property type="component" value="Unassembled WGS sequence"/>
</dbReference>
<name>A0ABS4KWB1_STRAV</name>
<comment type="caution">
    <text evidence="2">The sequence shown here is derived from an EMBL/GenBank/DDBJ whole genome shotgun (WGS) entry which is preliminary data.</text>
</comment>
<feature type="compositionally biased region" description="Gly residues" evidence="1">
    <location>
        <begin position="1"/>
        <end position="12"/>
    </location>
</feature>
<feature type="region of interest" description="Disordered" evidence="1">
    <location>
        <begin position="1"/>
        <end position="40"/>
    </location>
</feature>
<evidence type="ECO:0000256" key="1">
    <source>
        <dbReference type="SAM" id="MobiDB-lite"/>
    </source>
</evidence>
<dbReference type="EMBL" id="JAGGLQ010000001">
    <property type="protein sequence ID" value="MBP2034283.1"/>
    <property type="molecule type" value="Genomic_DNA"/>
</dbReference>
<accession>A0ABS4KWB1</accession>
<feature type="region of interest" description="Disordered" evidence="1">
    <location>
        <begin position="241"/>
        <end position="295"/>
    </location>
</feature>
<feature type="compositionally biased region" description="Low complexity" evidence="1">
    <location>
        <begin position="241"/>
        <end position="276"/>
    </location>
</feature>
<organism evidence="2 3">
    <name type="scientific">Streptomyces avidinii</name>
    <dbReference type="NCBI Taxonomy" id="1895"/>
    <lineage>
        <taxon>Bacteria</taxon>
        <taxon>Bacillati</taxon>
        <taxon>Actinomycetota</taxon>
        <taxon>Actinomycetes</taxon>
        <taxon>Kitasatosporales</taxon>
        <taxon>Streptomycetaceae</taxon>
        <taxon>Streptomyces</taxon>
    </lineage>
</organism>
<feature type="compositionally biased region" description="Basic and acidic residues" evidence="1">
    <location>
        <begin position="13"/>
        <end position="31"/>
    </location>
</feature>
<protein>
    <submittedName>
        <fullName evidence="2">Uncharacterized protein</fullName>
    </submittedName>
</protein>
<keyword evidence="3" id="KW-1185">Reference proteome</keyword>
<gene>
    <name evidence="2" type="ORF">J2Z77_000067</name>
</gene>
<reference evidence="2 3" key="1">
    <citation type="submission" date="2021-03" db="EMBL/GenBank/DDBJ databases">
        <title>Genomic Encyclopedia of Type Strains, Phase IV (KMG-IV): sequencing the most valuable type-strain genomes for metagenomic binning, comparative biology and taxonomic classification.</title>
        <authorList>
            <person name="Goeker M."/>
        </authorList>
    </citation>
    <scope>NUCLEOTIDE SEQUENCE [LARGE SCALE GENOMIC DNA]</scope>
    <source>
        <strain evidence="2 3">DSM 40526</strain>
    </source>
</reference>
<evidence type="ECO:0000313" key="3">
    <source>
        <dbReference type="Proteomes" id="UP001519310"/>
    </source>
</evidence>
<proteinExistence type="predicted"/>